<feature type="transmembrane region" description="Helical" evidence="2">
    <location>
        <begin position="6"/>
        <end position="24"/>
    </location>
</feature>
<dbReference type="RefSeq" id="WP_191829419.1">
    <property type="nucleotide sequence ID" value="NZ_JACYHB010000010.1"/>
</dbReference>
<protein>
    <submittedName>
        <fullName evidence="3">DUF4956 domain-containing protein</fullName>
    </submittedName>
</protein>
<feature type="transmembrane region" description="Helical" evidence="2">
    <location>
        <begin position="53"/>
        <end position="69"/>
    </location>
</feature>
<evidence type="ECO:0000256" key="1">
    <source>
        <dbReference type="SAM" id="MobiDB-lite"/>
    </source>
</evidence>
<name>A0A927J0W4_9MICO</name>
<proteinExistence type="predicted"/>
<reference evidence="3" key="2">
    <citation type="submission" date="2020-09" db="EMBL/GenBank/DDBJ databases">
        <authorList>
            <person name="Yu Y."/>
        </authorList>
    </citation>
    <scope>NUCLEOTIDE SEQUENCE</scope>
    <source>
        <strain evidence="3">KCTC 49039</strain>
    </source>
</reference>
<comment type="caution">
    <text evidence="3">The sequence shown here is derived from an EMBL/GenBank/DDBJ whole genome shotgun (WGS) entry which is preliminary data.</text>
</comment>
<dbReference type="Pfam" id="PF16316">
    <property type="entry name" value="DUF4956"/>
    <property type="match status" value="1"/>
</dbReference>
<dbReference type="InterPro" id="IPR032531">
    <property type="entry name" value="DUF4956"/>
</dbReference>
<gene>
    <name evidence="3" type="ORF">IF651_12250</name>
</gene>
<organism evidence="3 4">
    <name type="scientific">Cellulosimicrobium arenosum</name>
    <dbReference type="NCBI Taxonomy" id="2708133"/>
    <lineage>
        <taxon>Bacteria</taxon>
        <taxon>Bacillati</taxon>
        <taxon>Actinomycetota</taxon>
        <taxon>Actinomycetes</taxon>
        <taxon>Micrococcales</taxon>
        <taxon>Promicromonosporaceae</taxon>
        <taxon>Cellulosimicrobium</taxon>
    </lineage>
</organism>
<keyword evidence="2" id="KW-0812">Transmembrane</keyword>
<sequence>MSQNLLYAVDLVAAAVLAFGLYFPRHRRRDLVVAYLGVNVGVLAVSATLASSAVGAGLGLGLFGVLSIIRLRSTELSQTEVAYYFAALALGLLGGLGSTTGWISLAGTVLVLVVMAVVDHPRVLRRHQSGTIVVDRAFPDRDELATYLEQLLGARVHGVSVQRLDLVNDTTLVDVRYEIPRDGAPRRTDVVTSAAASALPTSPPAPPTADRLEVRA</sequence>
<dbReference type="Proteomes" id="UP000610846">
    <property type="component" value="Unassembled WGS sequence"/>
</dbReference>
<feature type="transmembrane region" description="Helical" evidence="2">
    <location>
        <begin position="31"/>
        <end position="47"/>
    </location>
</feature>
<evidence type="ECO:0000313" key="4">
    <source>
        <dbReference type="Proteomes" id="UP000610846"/>
    </source>
</evidence>
<feature type="region of interest" description="Disordered" evidence="1">
    <location>
        <begin position="186"/>
        <end position="216"/>
    </location>
</feature>
<feature type="transmembrane region" description="Helical" evidence="2">
    <location>
        <begin position="81"/>
        <end position="96"/>
    </location>
</feature>
<reference evidence="3" key="1">
    <citation type="journal article" date="2018" name="Curr. Microbiol.">
        <title>Cellulosimicrobium arenosum sp. nov., Isolated from Marine Sediment Sand.</title>
        <authorList>
            <person name="Oh M."/>
            <person name="Kim J.H."/>
            <person name="Yoon J.H."/>
            <person name="Schumann P."/>
            <person name="Kim W."/>
        </authorList>
    </citation>
    <scope>NUCLEOTIDE SEQUENCE</scope>
    <source>
        <strain evidence="3">KCTC 49039</strain>
    </source>
</reference>
<dbReference type="AlphaFoldDB" id="A0A927J0W4"/>
<keyword evidence="2" id="KW-1133">Transmembrane helix</keyword>
<dbReference type="EMBL" id="JACYHB010000010">
    <property type="protein sequence ID" value="MBD8079826.1"/>
    <property type="molecule type" value="Genomic_DNA"/>
</dbReference>
<evidence type="ECO:0000256" key="2">
    <source>
        <dbReference type="SAM" id="Phobius"/>
    </source>
</evidence>
<accession>A0A927J0W4</accession>
<evidence type="ECO:0000313" key="3">
    <source>
        <dbReference type="EMBL" id="MBD8079826.1"/>
    </source>
</evidence>
<keyword evidence="4" id="KW-1185">Reference proteome</keyword>
<keyword evidence="2" id="KW-0472">Membrane</keyword>